<evidence type="ECO:0000313" key="4">
    <source>
        <dbReference type="Proteomes" id="UP000568050"/>
    </source>
</evidence>
<gene>
    <name evidence="3" type="ORF">FHX50_001194</name>
</gene>
<dbReference type="AlphaFoldDB" id="A0A839QY86"/>
<dbReference type="Proteomes" id="UP000568050">
    <property type="component" value="Unassembled WGS sequence"/>
</dbReference>
<dbReference type="Pfam" id="PF09723">
    <property type="entry name" value="Zn_ribbon_8"/>
    <property type="match status" value="1"/>
</dbReference>
<dbReference type="InterPro" id="IPR013429">
    <property type="entry name" value="Regulatory_FmdB_Zinc_ribbon"/>
</dbReference>
<keyword evidence="4" id="KW-1185">Reference proteome</keyword>
<evidence type="ECO:0000313" key="3">
    <source>
        <dbReference type="EMBL" id="MBB3022911.1"/>
    </source>
</evidence>
<sequence length="95" mass="10212">MPLYEFSCDGGHLTEKLLPISSETRSIACPACDGEATRRISAPAVSTADPTRMKLMDSTQATAHQPQVVSSVPSGPSQRSTPVTRNPQHQKLPRP</sequence>
<accession>A0A839QY86</accession>
<organism evidence="3 4">
    <name type="scientific">Helcobacillus massiliensis</name>
    <dbReference type="NCBI Taxonomy" id="521392"/>
    <lineage>
        <taxon>Bacteria</taxon>
        <taxon>Bacillati</taxon>
        <taxon>Actinomycetota</taxon>
        <taxon>Actinomycetes</taxon>
        <taxon>Micrococcales</taxon>
        <taxon>Dermabacteraceae</taxon>
        <taxon>Helcobacillus</taxon>
    </lineage>
</organism>
<evidence type="ECO:0000259" key="2">
    <source>
        <dbReference type="SMART" id="SM00834"/>
    </source>
</evidence>
<dbReference type="SMART" id="SM00834">
    <property type="entry name" value="CxxC_CXXC_SSSS"/>
    <property type="match status" value="1"/>
</dbReference>
<feature type="domain" description="Putative regulatory protein FmdB zinc ribbon" evidence="2">
    <location>
        <begin position="1"/>
        <end position="41"/>
    </location>
</feature>
<dbReference type="NCBIfam" id="TIGR02605">
    <property type="entry name" value="CxxC_CxxC_SSSS"/>
    <property type="match status" value="1"/>
</dbReference>
<name>A0A839QY86_9MICO</name>
<comment type="caution">
    <text evidence="3">The sequence shown here is derived from an EMBL/GenBank/DDBJ whole genome shotgun (WGS) entry which is preliminary data.</text>
</comment>
<protein>
    <submittedName>
        <fullName evidence="3">Putative FmdB family regulatory protein</fullName>
    </submittedName>
</protein>
<dbReference type="EMBL" id="JACHWP010000002">
    <property type="protein sequence ID" value="MBB3022911.1"/>
    <property type="molecule type" value="Genomic_DNA"/>
</dbReference>
<dbReference type="RefSeq" id="WP_183375560.1">
    <property type="nucleotide sequence ID" value="NZ_CBCSFZ010000001.1"/>
</dbReference>
<feature type="compositionally biased region" description="Low complexity" evidence="1">
    <location>
        <begin position="65"/>
        <end position="80"/>
    </location>
</feature>
<reference evidence="3 4" key="1">
    <citation type="submission" date="2020-08" db="EMBL/GenBank/DDBJ databases">
        <title>Sequencing the genomes of 1000 actinobacteria strains.</title>
        <authorList>
            <person name="Klenk H.-P."/>
        </authorList>
    </citation>
    <scope>NUCLEOTIDE SEQUENCE [LARGE SCALE GENOMIC DNA]</scope>
    <source>
        <strain evidence="3 4">DSM 23040</strain>
    </source>
</reference>
<proteinExistence type="predicted"/>
<feature type="region of interest" description="Disordered" evidence="1">
    <location>
        <begin position="56"/>
        <end position="95"/>
    </location>
</feature>
<evidence type="ECO:0000256" key="1">
    <source>
        <dbReference type="SAM" id="MobiDB-lite"/>
    </source>
</evidence>